<organism evidence="11 12">
    <name type="scientific">Seminavis robusta</name>
    <dbReference type="NCBI Taxonomy" id="568900"/>
    <lineage>
        <taxon>Eukaryota</taxon>
        <taxon>Sar</taxon>
        <taxon>Stramenopiles</taxon>
        <taxon>Ochrophyta</taxon>
        <taxon>Bacillariophyta</taxon>
        <taxon>Bacillariophyceae</taxon>
        <taxon>Bacillariophycidae</taxon>
        <taxon>Naviculales</taxon>
        <taxon>Naviculaceae</taxon>
        <taxon>Seminavis</taxon>
    </lineage>
</organism>
<reference evidence="11" key="1">
    <citation type="submission" date="2020-06" db="EMBL/GenBank/DDBJ databases">
        <authorList>
            <consortium name="Plant Systems Biology data submission"/>
        </authorList>
    </citation>
    <scope>NUCLEOTIDE SEQUENCE</scope>
    <source>
        <strain evidence="11">D6</strain>
    </source>
</reference>
<dbReference type="PANTHER" id="PTHR11920:SF335">
    <property type="entry name" value="GUANYLATE CYCLASE"/>
    <property type="match status" value="1"/>
</dbReference>
<dbReference type="SMART" id="SM00044">
    <property type="entry name" value="CYCc"/>
    <property type="match status" value="1"/>
</dbReference>
<dbReference type="EMBL" id="CAICTM010001979">
    <property type="protein sequence ID" value="CAB9527346.1"/>
    <property type="molecule type" value="Genomic_DNA"/>
</dbReference>
<dbReference type="GO" id="GO:0035556">
    <property type="term" value="P:intracellular signal transduction"/>
    <property type="evidence" value="ECO:0007669"/>
    <property type="project" value="InterPro"/>
</dbReference>
<protein>
    <submittedName>
        <fullName evidence="11">Receptor-type guanylate cyclase gcy</fullName>
    </submittedName>
</protein>
<dbReference type="SUPFAM" id="SSF55073">
    <property type="entry name" value="Nucleotide cyclase"/>
    <property type="match status" value="1"/>
</dbReference>
<sequence>MDIPSAAFEDEFEDDSSRGGSSHYSGYSEETSRKSIRTTGDTSSSDNISQEGKNAVVGSKLLVLLILAVAAAGVGYATFRSTAAQEQTVFETQFHDYSYELTTIVHQETKAIFLSLENFVSTVTSYSLDEGAQWPFVTVPHFEVRGTTANELSGATILAMSPIVPLLQREAWEDYATANQEWIQEGLEIHPDWHEYATDVEGYELKNITYPIWRYAVDGQMVPDLGKGPYLPVWQMATAPHDPAIVNYNLLDHPVFARVFSGMQQTDLPVLSEVTDLEFFYGGAVEDDANHPHSFILYPIHQTFSEVVEHNLIELLGGNTTADNNTATTPEELTQEDNPIVAAATAVLAWDKYFSYIMPEDAIGLVIVVKDTCGDEFTYQVDGPTATFLGNGDLHDPNYNYLEQTSPFVPFIQWNFTAETHEHCEYHMYIYPSETLHDKYLTSKPAMYTAVVVLVFVLTTMVFVMYDFFVQLRNRKVVAKAKRSNAIVSALFPKNVRDRIMKEAEEQVEAELAANKKGRSRFAAPKTQLKSFLSDGQKEKDDQQQQGVTAFGGKPIADLFPSATVMFADISGFTAWSSVREPTQVFQLLETLYNAFDEIAGRRRVFKVETIGDCYVAVAGLPEPRKDHAVVMARFARDCIGRMNDLTKLLEVSLGPDTGDLAIRVGMHSGPVTAGVLRGEKARFQLFGDTVNTASRMESNGIRNKIHISGETADHLKAAGKMHWLVPREEKIVAKGKGEMQTYWLEVKMQSSGSATSKSTESSDHEMENMDASQKCMAIKENLSRENAPVIRQKLSPKAHRLVKWNVEIISRLLKQVVSRRNELTKLQKRRAPSMDFRVETSREDGTTVIDEVKEIIELPEFDAKAARDQQDPQTIQLDPKVESQLLDYISLIASMYREVPFHNFEHASHVTMSVTKLLSRIIAPDDVVAGEEDNDEKMDKNLHDHTYGITSDPLTQLATIFSALIHDVDHTGVPNAQLVKEGVEIADIYKGKSVAEQNSIDIAWELLMDPSFEELRHTIYGTAEEKKRFRQLLVNVVLATDIVDKELKELRNNRWDKAFKGDDSGKPTALMSREEVNRKATIVLEHIIQASDISHTMQHWHVYRKWNERFFDENMKAYKEGRMEKDPSEFWYKGEIGFFDFYIIPLAKKLKECGVFGVSSDEYLNYATQNRREWELRGEEVLAEMMQKYQQ</sequence>
<dbReference type="Pfam" id="PF00211">
    <property type="entry name" value="Guanylate_cyc"/>
    <property type="match status" value="1"/>
</dbReference>
<dbReference type="Pfam" id="PF00233">
    <property type="entry name" value="PDEase_I"/>
    <property type="match status" value="1"/>
</dbReference>
<feature type="transmembrane region" description="Helical" evidence="8">
    <location>
        <begin position="61"/>
        <end position="79"/>
    </location>
</feature>
<keyword evidence="3" id="KW-0547">Nucleotide-binding</keyword>
<dbReference type="PANTHER" id="PTHR11920">
    <property type="entry name" value="GUANYLYL CYCLASE"/>
    <property type="match status" value="1"/>
</dbReference>
<dbReference type="GO" id="GO:0005886">
    <property type="term" value="C:plasma membrane"/>
    <property type="evidence" value="ECO:0007669"/>
    <property type="project" value="TreeGrafter"/>
</dbReference>
<feature type="domain" description="PDEase" evidence="10">
    <location>
        <begin position="820"/>
        <end position="1114"/>
    </location>
</feature>
<evidence type="ECO:0000313" key="11">
    <source>
        <dbReference type="EMBL" id="CAB9527346.1"/>
    </source>
</evidence>
<keyword evidence="6" id="KW-0456">Lyase</keyword>
<dbReference type="Proteomes" id="UP001153069">
    <property type="component" value="Unassembled WGS sequence"/>
</dbReference>
<dbReference type="InterPro" id="IPR001054">
    <property type="entry name" value="A/G_cyclase"/>
</dbReference>
<dbReference type="OrthoDB" id="432756at2759"/>
<dbReference type="InterPro" id="IPR002073">
    <property type="entry name" value="PDEase_catalytic_dom"/>
</dbReference>
<dbReference type="GO" id="GO:0001653">
    <property type="term" value="F:peptide receptor activity"/>
    <property type="evidence" value="ECO:0007669"/>
    <property type="project" value="TreeGrafter"/>
</dbReference>
<evidence type="ECO:0000259" key="9">
    <source>
        <dbReference type="PROSITE" id="PS50125"/>
    </source>
</evidence>
<dbReference type="Gene3D" id="1.10.1300.10">
    <property type="entry name" value="3'5'-cyclic nucleotide phosphodiesterase, catalytic domain"/>
    <property type="match status" value="1"/>
</dbReference>
<dbReference type="InterPro" id="IPR003607">
    <property type="entry name" value="HD/PDEase_dom"/>
</dbReference>
<keyword evidence="12" id="KW-1185">Reference proteome</keyword>
<dbReference type="CDD" id="cd07302">
    <property type="entry name" value="CHD"/>
    <property type="match status" value="1"/>
</dbReference>
<evidence type="ECO:0000256" key="6">
    <source>
        <dbReference type="ARBA" id="ARBA00023239"/>
    </source>
</evidence>
<dbReference type="InterPro" id="IPR036971">
    <property type="entry name" value="PDEase_catalytic_dom_sf"/>
</dbReference>
<dbReference type="GO" id="GO:0004383">
    <property type="term" value="F:guanylate cyclase activity"/>
    <property type="evidence" value="ECO:0007669"/>
    <property type="project" value="TreeGrafter"/>
</dbReference>
<feature type="compositionally biased region" description="Low complexity" evidence="7">
    <location>
        <begin position="18"/>
        <end position="29"/>
    </location>
</feature>
<dbReference type="SMART" id="SM00471">
    <property type="entry name" value="HDc"/>
    <property type="match status" value="1"/>
</dbReference>
<comment type="subcellular location">
    <subcellularLocation>
        <location evidence="1">Membrane</location>
    </subcellularLocation>
</comment>
<dbReference type="InterPro" id="IPR029787">
    <property type="entry name" value="Nucleotide_cyclase"/>
</dbReference>
<dbReference type="InterPro" id="IPR050401">
    <property type="entry name" value="Cyclic_nucleotide_synthase"/>
</dbReference>
<keyword evidence="2 8" id="KW-0812">Transmembrane</keyword>
<dbReference type="Gene3D" id="3.30.70.1230">
    <property type="entry name" value="Nucleotide cyclase"/>
    <property type="match status" value="1"/>
</dbReference>
<evidence type="ECO:0000256" key="8">
    <source>
        <dbReference type="SAM" id="Phobius"/>
    </source>
</evidence>
<dbReference type="PROSITE" id="PS50125">
    <property type="entry name" value="GUANYLATE_CYCLASE_2"/>
    <property type="match status" value="1"/>
</dbReference>
<feature type="transmembrane region" description="Helical" evidence="8">
    <location>
        <begin position="446"/>
        <end position="466"/>
    </location>
</feature>
<evidence type="ECO:0000313" key="12">
    <source>
        <dbReference type="Proteomes" id="UP001153069"/>
    </source>
</evidence>
<proteinExistence type="predicted"/>
<evidence type="ECO:0000256" key="3">
    <source>
        <dbReference type="ARBA" id="ARBA00022741"/>
    </source>
</evidence>
<dbReference type="PROSITE" id="PS51845">
    <property type="entry name" value="PDEASE_I_2"/>
    <property type="match status" value="1"/>
</dbReference>
<dbReference type="GO" id="GO:0000166">
    <property type="term" value="F:nucleotide binding"/>
    <property type="evidence" value="ECO:0007669"/>
    <property type="project" value="UniProtKB-KW"/>
</dbReference>
<dbReference type="SUPFAM" id="SSF109604">
    <property type="entry name" value="HD-domain/PDEase-like"/>
    <property type="match status" value="1"/>
</dbReference>
<evidence type="ECO:0000256" key="4">
    <source>
        <dbReference type="ARBA" id="ARBA00022989"/>
    </source>
</evidence>
<evidence type="ECO:0000256" key="1">
    <source>
        <dbReference type="ARBA" id="ARBA00004370"/>
    </source>
</evidence>
<name>A0A9N8EU91_9STRA</name>
<feature type="compositionally biased region" description="Polar residues" evidence="7">
    <location>
        <begin position="37"/>
        <end position="50"/>
    </location>
</feature>
<gene>
    <name evidence="11" type="ORF">SEMRO_1981_G309160.1</name>
</gene>
<comment type="caution">
    <text evidence="11">The sequence shown here is derived from an EMBL/GenBank/DDBJ whole genome shotgun (WGS) entry which is preliminary data.</text>
</comment>
<keyword evidence="4 8" id="KW-1133">Transmembrane helix</keyword>
<keyword evidence="11" id="KW-0675">Receptor</keyword>
<keyword evidence="5 8" id="KW-0472">Membrane</keyword>
<feature type="domain" description="Guanylate cyclase" evidence="9">
    <location>
        <begin position="564"/>
        <end position="698"/>
    </location>
</feature>
<accession>A0A9N8EU91</accession>
<evidence type="ECO:0000256" key="7">
    <source>
        <dbReference type="SAM" id="MobiDB-lite"/>
    </source>
</evidence>
<dbReference type="GO" id="GO:0004016">
    <property type="term" value="F:adenylate cyclase activity"/>
    <property type="evidence" value="ECO:0007669"/>
    <property type="project" value="TreeGrafter"/>
</dbReference>
<dbReference type="AlphaFoldDB" id="A0A9N8EU91"/>
<dbReference type="GO" id="GO:0004114">
    <property type="term" value="F:3',5'-cyclic-nucleotide phosphodiesterase activity"/>
    <property type="evidence" value="ECO:0007669"/>
    <property type="project" value="InterPro"/>
</dbReference>
<dbReference type="GO" id="GO:0007168">
    <property type="term" value="P:receptor guanylyl cyclase signaling pathway"/>
    <property type="evidence" value="ECO:0007669"/>
    <property type="project" value="TreeGrafter"/>
</dbReference>
<evidence type="ECO:0000256" key="5">
    <source>
        <dbReference type="ARBA" id="ARBA00023136"/>
    </source>
</evidence>
<evidence type="ECO:0000259" key="10">
    <source>
        <dbReference type="PROSITE" id="PS51845"/>
    </source>
</evidence>
<evidence type="ECO:0000256" key="2">
    <source>
        <dbReference type="ARBA" id="ARBA00022692"/>
    </source>
</evidence>
<feature type="region of interest" description="Disordered" evidence="7">
    <location>
        <begin position="1"/>
        <end position="50"/>
    </location>
</feature>